<keyword evidence="2" id="KW-1185">Reference proteome</keyword>
<organism evidence="1 2">
    <name type="scientific">Eretmocerus hayati</name>
    <dbReference type="NCBI Taxonomy" id="131215"/>
    <lineage>
        <taxon>Eukaryota</taxon>
        <taxon>Metazoa</taxon>
        <taxon>Ecdysozoa</taxon>
        <taxon>Arthropoda</taxon>
        <taxon>Hexapoda</taxon>
        <taxon>Insecta</taxon>
        <taxon>Pterygota</taxon>
        <taxon>Neoptera</taxon>
        <taxon>Endopterygota</taxon>
        <taxon>Hymenoptera</taxon>
        <taxon>Apocrita</taxon>
        <taxon>Proctotrupomorpha</taxon>
        <taxon>Chalcidoidea</taxon>
        <taxon>Aphelinidae</taxon>
        <taxon>Aphelininae</taxon>
        <taxon>Eretmocerus</taxon>
    </lineage>
</organism>
<dbReference type="Proteomes" id="UP001239111">
    <property type="component" value="Chromosome 2"/>
</dbReference>
<protein>
    <submittedName>
        <fullName evidence="1">Uncharacterized protein</fullName>
    </submittedName>
</protein>
<evidence type="ECO:0000313" key="2">
    <source>
        <dbReference type="Proteomes" id="UP001239111"/>
    </source>
</evidence>
<dbReference type="EMBL" id="CM056742">
    <property type="protein sequence ID" value="KAJ8675501.1"/>
    <property type="molecule type" value="Genomic_DNA"/>
</dbReference>
<proteinExistence type="predicted"/>
<reference evidence="1" key="1">
    <citation type="submission" date="2023-04" db="EMBL/GenBank/DDBJ databases">
        <title>A chromosome-level genome assembly of the parasitoid wasp Eretmocerus hayati.</title>
        <authorList>
            <person name="Zhong Y."/>
            <person name="Liu S."/>
            <person name="Liu Y."/>
        </authorList>
    </citation>
    <scope>NUCLEOTIDE SEQUENCE</scope>
    <source>
        <strain evidence="1">ZJU_SS_LIU_2023</strain>
    </source>
</reference>
<name>A0ACC2NWI2_9HYME</name>
<gene>
    <name evidence="1" type="ORF">QAD02_011287</name>
</gene>
<evidence type="ECO:0000313" key="1">
    <source>
        <dbReference type="EMBL" id="KAJ8675501.1"/>
    </source>
</evidence>
<comment type="caution">
    <text evidence="1">The sequence shown here is derived from an EMBL/GenBank/DDBJ whole genome shotgun (WGS) entry which is preliminary data.</text>
</comment>
<sequence length="915" mass="104039">MAESTLKKSLQLRVSTTSSSLSNLFFVFVFLTILGFTRSQAPVTLLLVLEQPDEEIAASLNDIVSNAEAAFGANLVKVDVQIVLVNREFIDENYNKVCAQLYKGITMILDMTWTGWDKLRDLARDHGIIYKCADTTISAFVQGLDEILMRKNTTDAALIFQNEKELNQTLYYLIGHSIIRLVVIENLSPETVVRIGNMRPLPSYYAIYANTEQMEKLFRTALDGNLVRRDGVWHLVFLDYNHKEFSFFKGATEGLNVTVVGLTMKEEVCCHLMYMNAPCNCPANFNIFQHYFRRLINLIVEILSELQSANLLQEPQTGTCNPNSTNPSNTTTSEFDKKLLAKLAENDTFEYVDKRNLIAYKAIMDISVLNKNGLEYNATWDRSNKIKELPNRTIQAARRYFRIGTAEAIPWTMKVKDDNGNYKKTPDGTYELTGYCIDLIHRLSEMMDFEYDLVVPEDGSFGEKVNGVWNGLVGDLAKGQTDIAVGALTMTSEREEVIDFVAPYFEQSGILIVMRKPVRQASLFKFMTVLKGEVWASIVGALTLTGVMIWLLDKYSPYSARNNKQMYPYPCREFTLKESFWFALTSFTPQGGGEAPKALSSRTLVAAYWLFVVLMLATFTANLAAFLTVERMQSPVQSLEQLARQSRINYTVLENSTTHQYFKNMKAAEERLYQVWKEITLNSSSDQVEFRVWDYPIKEQYGHILQAITQVGPVKTVDEGFQKVQDSEKAEFAFIHDSSEIKYQVTLNCNLTEVGEVFAEQPYAIAVQQGSHLQEEISRRILDLQKDRYFENLNSKYWNQSMKGTCPNADDNEGITLESLGGVFIATLFGLALAMVTLAGEVIYYRRRNAKQQQEEKLKPQSREKSTISDQINIAKLAGKLQLKPAPPVVFDAKPYPKPRVSHINVYPRPFPYKD</sequence>
<accession>A0ACC2NWI2</accession>